<name>A0A1T0AQ01_9PAST</name>
<organism evidence="2 3">
    <name type="scientific">Haemophilus paracuniculus</name>
    <dbReference type="NCBI Taxonomy" id="734"/>
    <lineage>
        <taxon>Bacteria</taxon>
        <taxon>Pseudomonadati</taxon>
        <taxon>Pseudomonadota</taxon>
        <taxon>Gammaproteobacteria</taxon>
        <taxon>Pasteurellales</taxon>
        <taxon>Pasteurellaceae</taxon>
        <taxon>Haemophilus</taxon>
    </lineage>
</organism>
<dbReference type="RefSeq" id="WP_078237607.1">
    <property type="nucleotide sequence ID" value="NZ_MUYA01000018.1"/>
</dbReference>
<accession>A0A1T0AQ01</accession>
<gene>
    <name evidence="2" type="ORF">B0187_09470</name>
</gene>
<keyword evidence="3" id="KW-1185">Reference proteome</keyword>
<dbReference type="AlphaFoldDB" id="A0A1T0AQ01"/>
<dbReference type="STRING" id="734.B0187_09470"/>
<evidence type="ECO:0000313" key="3">
    <source>
        <dbReference type="Proteomes" id="UP000190867"/>
    </source>
</evidence>
<sequence length="161" mass="18794">MKWFKLGFVLFGLMMGNVANANDTFAPPVKLTPKLEKHFLKVESKIVDNNRRMLTNVNRVKAGEANFFDKEMMKSLRYLTQEVRKIEKGNYNKALLRTTKNTGYELIRNAKTFQVALDSRRNQFTLEQYNAIKYNIERMDGFGGAIYNTSLRTGRKYYPND</sequence>
<dbReference type="Proteomes" id="UP000190867">
    <property type="component" value="Unassembled WGS sequence"/>
</dbReference>
<evidence type="ECO:0000313" key="2">
    <source>
        <dbReference type="EMBL" id="OOR98160.1"/>
    </source>
</evidence>
<dbReference type="EMBL" id="MUYA01000018">
    <property type="protein sequence ID" value="OOR98160.1"/>
    <property type="molecule type" value="Genomic_DNA"/>
</dbReference>
<feature type="signal peptide" evidence="1">
    <location>
        <begin position="1"/>
        <end position="21"/>
    </location>
</feature>
<feature type="chain" id="PRO_5013272805" evidence="1">
    <location>
        <begin position="22"/>
        <end position="161"/>
    </location>
</feature>
<protein>
    <submittedName>
        <fullName evidence="2">Uncharacterized protein</fullName>
    </submittedName>
</protein>
<evidence type="ECO:0000256" key="1">
    <source>
        <dbReference type="SAM" id="SignalP"/>
    </source>
</evidence>
<reference evidence="2 3" key="1">
    <citation type="submission" date="2017-02" db="EMBL/GenBank/DDBJ databases">
        <title>Draft genome sequence of Haemophilus paracuniculus CCUG 43573 type strain.</title>
        <authorList>
            <person name="Engstrom-Jakobsson H."/>
            <person name="Salva-Serra F."/>
            <person name="Thorell K."/>
            <person name="Gonzales-Siles L."/>
            <person name="Karlsson R."/>
            <person name="Boulund F."/>
            <person name="Engstrand L."/>
            <person name="Kristiansson E."/>
            <person name="Moore E."/>
        </authorList>
    </citation>
    <scope>NUCLEOTIDE SEQUENCE [LARGE SCALE GENOMIC DNA]</scope>
    <source>
        <strain evidence="2 3">CCUG 43573</strain>
    </source>
</reference>
<proteinExistence type="predicted"/>
<comment type="caution">
    <text evidence="2">The sequence shown here is derived from an EMBL/GenBank/DDBJ whole genome shotgun (WGS) entry which is preliminary data.</text>
</comment>
<keyword evidence="1" id="KW-0732">Signal</keyword>